<evidence type="ECO:0000259" key="2">
    <source>
        <dbReference type="Pfam" id="PF03807"/>
    </source>
</evidence>
<dbReference type="OrthoDB" id="7557417at2"/>
<protein>
    <submittedName>
        <fullName evidence="3">NADP oxidoreductase</fullName>
    </submittedName>
</protein>
<dbReference type="Gene3D" id="3.40.50.720">
    <property type="entry name" value="NAD(P)-binding Rossmann-like Domain"/>
    <property type="match status" value="1"/>
</dbReference>
<proteinExistence type="predicted"/>
<comment type="caution">
    <text evidence="3">The sequence shown here is derived from an EMBL/GenBank/DDBJ whole genome shotgun (WGS) entry which is preliminary data.</text>
</comment>
<dbReference type="PANTHER" id="PTHR14239:SF10">
    <property type="entry name" value="REDUCTASE"/>
    <property type="match status" value="1"/>
</dbReference>
<feature type="domain" description="Pyrroline-5-carboxylate reductase catalytic N-terminal" evidence="2">
    <location>
        <begin position="10"/>
        <end position="95"/>
    </location>
</feature>
<evidence type="ECO:0000256" key="1">
    <source>
        <dbReference type="ARBA" id="ARBA00023002"/>
    </source>
</evidence>
<evidence type="ECO:0000313" key="4">
    <source>
        <dbReference type="Proteomes" id="UP000037425"/>
    </source>
</evidence>
<dbReference type="RefSeq" id="WP_053251049.1">
    <property type="nucleotide sequence ID" value="NZ_LGAP01000018.1"/>
</dbReference>
<dbReference type="GO" id="GO:0016491">
    <property type="term" value="F:oxidoreductase activity"/>
    <property type="evidence" value="ECO:0007669"/>
    <property type="project" value="UniProtKB-KW"/>
</dbReference>
<evidence type="ECO:0000313" key="3">
    <source>
        <dbReference type="EMBL" id="KOF15552.1"/>
    </source>
</evidence>
<dbReference type="Proteomes" id="UP000037425">
    <property type="component" value="Unassembled WGS sequence"/>
</dbReference>
<name>A0A0L8BLI8_ENSAD</name>
<organism evidence="3 4">
    <name type="scientific">Ensifer adhaerens</name>
    <name type="common">Sinorhizobium morelense</name>
    <dbReference type="NCBI Taxonomy" id="106592"/>
    <lineage>
        <taxon>Bacteria</taxon>
        <taxon>Pseudomonadati</taxon>
        <taxon>Pseudomonadota</taxon>
        <taxon>Alphaproteobacteria</taxon>
        <taxon>Hyphomicrobiales</taxon>
        <taxon>Rhizobiaceae</taxon>
        <taxon>Sinorhizobium/Ensifer group</taxon>
        <taxon>Ensifer</taxon>
    </lineage>
</organism>
<dbReference type="PANTHER" id="PTHR14239">
    <property type="entry name" value="DUDULIN-RELATED"/>
    <property type="match status" value="1"/>
</dbReference>
<gene>
    <name evidence="3" type="ORF">AC244_22550</name>
</gene>
<dbReference type="EMBL" id="LGAP01000018">
    <property type="protein sequence ID" value="KOF15552.1"/>
    <property type="molecule type" value="Genomic_DNA"/>
</dbReference>
<dbReference type="InterPro" id="IPR028939">
    <property type="entry name" value="P5C_Rdtase_cat_N"/>
</dbReference>
<dbReference type="SUPFAM" id="SSF51735">
    <property type="entry name" value="NAD(P)-binding Rossmann-fold domains"/>
    <property type="match status" value="1"/>
</dbReference>
<keyword evidence="1" id="KW-0560">Oxidoreductase</keyword>
<dbReference type="InterPro" id="IPR051267">
    <property type="entry name" value="STEAP_metalloreductase"/>
</dbReference>
<sequence>MSASTLTLLIVGTGTVGSALAKRFAKTSHQVLLGSRDDKTGQLAAEALGVRGGAATSFVAEADVIFLAVPFVNLTETLDRLGNIDGKIIVDCTNPLTSDYMHLTIGHSDSAGETCQRLAPRANVVKAFNAIFAAVVSAELSYGDIVPQVFLAGNDAESKNRVAGLVREIGYDAVDTGGIECARYLEPLAELIIQLAYTQGQGTVITPLILKASGATSGNH</sequence>
<reference evidence="4" key="1">
    <citation type="submission" date="2015-07" db="EMBL/GenBank/DDBJ databases">
        <title>Whole genome sequence of an Ensifer adhaerens strain isolated from a cave pool in the Wind Cave National Park.</title>
        <authorList>
            <person name="Eng W.W.H."/>
            <person name="Gan H.M."/>
            <person name="Barton H.A."/>
            <person name="Savka M.A."/>
        </authorList>
    </citation>
    <scope>NUCLEOTIDE SEQUENCE [LARGE SCALE GENOMIC DNA]</scope>
    <source>
        <strain evidence="4">SD006</strain>
    </source>
</reference>
<dbReference type="InterPro" id="IPR036291">
    <property type="entry name" value="NAD(P)-bd_dom_sf"/>
</dbReference>
<dbReference type="AlphaFoldDB" id="A0A0L8BLI8"/>
<dbReference type="PATRIC" id="fig|106592.7.peg.2376"/>
<accession>A0A0L8BLI8</accession>
<dbReference type="Pfam" id="PF03807">
    <property type="entry name" value="F420_oxidored"/>
    <property type="match status" value="1"/>
</dbReference>